<organism evidence="1 2">
    <name type="scientific">Aspergillus kawachii</name>
    <name type="common">White koji mold</name>
    <name type="synonym">Aspergillus awamori var. kawachi</name>
    <dbReference type="NCBI Taxonomy" id="1069201"/>
    <lineage>
        <taxon>Eukaryota</taxon>
        <taxon>Fungi</taxon>
        <taxon>Dikarya</taxon>
        <taxon>Ascomycota</taxon>
        <taxon>Pezizomycotina</taxon>
        <taxon>Eurotiomycetes</taxon>
        <taxon>Eurotiomycetidae</taxon>
        <taxon>Eurotiales</taxon>
        <taxon>Aspergillaceae</taxon>
        <taxon>Aspergillus</taxon>
        <taxon>Aspergillus subgen. Circumdati</taxon>
    </lineage>
</organism>
<protein>
    <submittedName>
        <fullName evidence="1">Uncharacterized protein</fullName>
    </submittedName>
</protein>
<proteinExistence type="predicted"/>
<dbReference type="RefSeq" id="XP_041539513.1">
    <property type="nucleotide sequence ID" value="XM_041685427.1"/>
</dbReference>
<dbReference type="GeneID" id="64957072"/>
<name>A0A7R7ZWK2_ASPKA</name>
<dbReference type="Proteomes" id="UP000661280">
    <property type="component" value="Chromosome 2"/>
</dbReference>
<dbReference type="EMBL" id="AP024426">
    <property type="protein sequence ID" value="BCR95747.1"/>
    <property type="molecule type" value="Genomic_DNA"/>
</dbReference>
<gene>
    <name evidence="1" type="ORF">AKAW2_20687S</name>
</gene>
<reference evidence="1" key="2">
    <citation type="submission" date="2021-02" db="EMBL/GenBank/DDBJ databases">
        <title>Aspergillus luchuensis mut. kawachii IFO 4304 genome sequence.</title>
        <authorList>
            <person name="Mori K."/>
            <person name="Kadooka C."/>
            <person name="Goto M."/>
            <person name="Futagami T."/>
        </authorList>
    </citation>
    <scope>NUCLEOTIDE SEQUENCE</scope>
    <source>
        <strain evidence="1">IFO 4308</strain>
    </source>
</reference>
<keyword evidence="2" id="KW-1185">Reference proteome</keyword>
<evidence type="ECO:0000313" key="2">
    <source>
        <dbReference type="Proteomes" id="UP000661280"/>
    </source>
</evidence>
<dbReference type="AlphaFoldDB" id="A0A7R7ZWK2"/>
<dbReference type="KEGG" id="aluc:AKAW2_20687S"/>
<reference evidence="1" key="1">
    <citation type="submission" date="2021-01" db="EMBL/GenBank/DDBJ databases">
        <authorList>
            <consortium name="Aspergillus luchuensis mut. kawachii IFO 4304 genome sequencing consortium"/>
            <person name="Kazuki M."/>
            <person name="Futagami T."/>
        </authorList>
    </citation>
    <scope>NUCLEOTIDE SEQUENCE</scope>
    <source>
        <strain evidence="1">IFO 4308</strain>
    </source>
</reference>
<evidence type="ECO:0000313" key="1">
    <source>
        <dbReference type="EMBL" id="BCR95747.1"/>
    </source>
</evidence>
<sequence>MFLTGGKREGSTLTGGLTYHWGHWWYPSWGLIKPGSDESRVLLGQLVGKMRRISYGTVQSRKQQWSLCSVIEDSARSAHWPDQARECIAARSNITEGPTTDDSGDPESRMVLVATHSAMAAAG</sequence>
<accession>A0A7R7ZWK2</accession>